<dbReference type="EMBL" id="VXIS01000029">
    <property type="protein sequence ID" value="KAA8912009.1"/>
    <property type="molecule type" value="Genomic_DNA"/>
</dbReference>
<organism evidence="1 2">
    <name type="scientific">Sphaerosporella brunnea</name>
    <dbReference type="NCBI Taxonomy" id="1250544"/>
    <lineage>
        <taxon>Eukaryota</taxon>
        <taxon>Fungi</taxon>
        <taxon>Dikarya</taxon>
        <taxon>Ascomycota</taxon>
        <taxon>Pezizomycotina</taxon>
        <taxon>Pezizomycetes</taxon>
        <taxon>Pezizales</taxon>
        <taxon>Pyronemataceae</taxon>
        <taxon>Sphaerosporella</taxon>
    </lineage>
</organism>
<name>A0A5J5F6T6_9PEZI</name>
<sequence length="222" mass="24452">MLGNREKRMLFCSLPHYEHVAAFHHHQILFVPSTITATNTTATTFAILTRIAFANAILTMSTYTPPVNPCNRAHRSSLPPKHTRIYMPLLPVVVTSRVRGAFALLDVITPHPLRSCISSRSNNFNCNNHRPSTRASFSTTNSAKSGTPGILAEAFSASVKPPTTVAQSPEDYETKPHRVQGGKVGFVNPWDSWVSGVHEGDYAARQPTQPYARLINRFASAD</sequence>
<dbReference type="Proteomes" id="UP000326924">
    <property type="component" value="Unassembled WGS sequence"/>
</dbReference>
<comment type="caution">
    <text evidence="1">The sequence shown here is derived from an EMBL/GenBank/DDBJ whole genome shotgun (WGS) entry which is preliminary data.</text>
</comment>
<protein>
    <submittedName>
        <fullName evidence="1">Uncharacterized protein</fullName>
    </submittedName>
</protein>
<dbReference type="OrthoDB" id="332863at2759"/>
<evidence type="ECO:0000313" key="2">
    <source>
        <dbReference type="Proteomes" id="UP000326924"/>
    </source>
</evidence>
<dbReference type="AlphaFoldDB" id="A0A5J5F6T6"/>
<accession>A0A5J5F6T6</accession>
<evidence type="ECO:0000313" key="1">
    <source>
        <dbReference type="EMBL" id="KAA8912009.1"/>
    </source>
</evidence>
<reference evidence="1 2" key="1">
    <citation type="submission" date="2019-09" db="EMBL/GenBank/DDBJ databases">
        <title>Draft genome of the ectomycorrhizal ascomycete Sphaerosporella brunnea.</title>
        <authorList>
            <consortium name="DOE Joint Genome Institute"/>
            <person name="Benucci G.M."/>
            <person name="Marozzi G."/>
            <person name="Antonielli L."/>
            <person name="Sanchez S."/>
            <person name="Marco P."/>
            <person name="Wang X."/>
            <person name="Falini L.B."/>
            <person name="Barry K."/>
            <person name="Haridas S."/>
            <person name="Lipzen A."/>
            <person name="Labutti K."/>
            <person name="Grigoriev I.V."/>
            <person name="Murat C."/>
            <person name="Martin F."/>
            <person name="Albertini E."/>
            <person name="Donnini D."/>
            <person name="Bonito G."/>
        </authorList>
    </citation>
    <scope>NUCLEOTIDE SEQUENCE [LARGE SCALE GENOMIC DNA]</scope>
    <source>
        <strain evidence="1 2">Sb_GMNB300</strain>
    </source>
</reference>
<dbReference type="InParanoid" id="A0A5J5F6T6"/>
<keyword evidence="2" id="KW-1185">Reference proteome</keyword>
<proteinExistence type="predicted"/>
<gene>
    <name evidence="1" type="ORF">FN846DRAFT_359881</name>
</gene>